<keyword evidence="1" id="KW-1133">Transmembrane helix</keyword>
<feature type="transmembrane region" description="Helical" evidence="1">
    <location>
        <begin position="195"/>
        <end position="217"/>
    </location>
</feature>
<organism evidence="2 4">
    <name type="scientific">Didymodactylos carnosus</name>
    <dbReference type="NCBI Taxonomy" id="1234261"/>
    <lineage>
        <taxon>Eukaryota</taxon>
        <taxon>Metazoa</taxon>
        <taxon>Spiralia</taxon>
        <taxon>Gnathifera</taxon>
        <taxon>Rotifera</taxon>
        <taxon>Eurotatoria</taxon>
        <taxon>Bdelloidea</taxon>
        <taxon>Philodinida</taxon>
        <taxon>Philodinidae</taxon>
        <taxon>Didymodactylos</taxon>
    </lineage>
</organism>
<sequence length="429" mass="48739">MFDDQFNSQINHIKPNVDAISNEYFLPIEPNHALSFTMNFPQRYHVHMKQKKPCVNELQHCQNKQFKPVQQTYSACLTNSCDDGIDSQLPVSESLLPPHPPQRELSNYCGHLVTDPNSCLNCIATMYGPQYAPFAAFMDIFNDFASEQKSLLAKHNHIMESYFQHRIDKDGKTDVMSEKELDSILKTGLFTNGEAILYFVSAGTILILSSISYWIAISDRSLKIIFLGALFNMIALVLAIVFSTALFANLSRLKLNFLSTLKASYKCCGSDPTILFDQSPDFKILYPTWRIPQSCCQLAATCLPSVPSSNNTYINTPCHDLASRRFDQFMNGLTLLITFLFAVIFGLQLRTVYYSIAAHNQEVIKSLWALRARKIARINELLPKDRPKQDKIEPGVHGSHMKFPGFFPITPSILQVRQPNLRNYLHYGM</sequence>
<dbReference type="Proteomes" id="UP000681722">
    <property type="component" value="Unassembled WGS sequence"/>
</dbReference>
<keyword evidence="1" id="KW-0812">Transmembrane</keyword>
<reference evidence="2" key="1">
    <citation type="submission" date="2021-02" db="EMBL/GenBank/DDBJ databases">
        <authorList>
            <person name="Nowell W R."/>
        </authorList>
    </citation>
    <scope>NUCLEOTIDE SEQUENCE</scope>
</reference>
<evidence type="ECO:0000313" key="3">
    <source>
        <dbReference type="EMBL" id="CAF3777530.1"/>
    </source>
</evidence>
<feature type="transmembrane region" description="Helical" evidence="1">
    <location>
        <begin position="224"/>
        <end position="248"/>
    </location>
</feature>
<dbReference type="AlphaFoldDB" id="A0A814H9S2"/>
<dbReference type="OrthoDB" id="10046603at2759"/>
<dbReference type="Proteomes" id="UP000663829">
    <property type="component" value="Unassembled WGS sequence"/>
</dbReference>
<evidence type="ECO:0000256" key="1">
    <source>
        <dbReference type="SAM" id="Phobius"/>
    </source>
</evidence>
<gene>
    <name evidence="2" type="ORF">GPM918_LOCUS14025</name>
    <name evidence="3" type="ORF">SRO942_LOCUS14025</name>
</gene>
<dbReference type="EMBL" id="CAJOBC010003316">
    <property type="protein sequence ID" value="CAF3777530.1"/>
    <property type="molecule type" value="Genomic_DNA"/>
</dbReference>
<dbReference type="EMBL" id="CAJNOQ010003316">
    <property type="protein sequence ID" value="CAF1006276.1"/>
    <property type="molecule type" value="Genomic_DNA"/>
</dbReference>
<proteinExistence type="predicted"/>
<protein>
    <submittedName>
        <fullName evidence="2">Uncharacterized protein</fullName>
    </submittedName>
</protein>
<feature type="transmembrane region" description="Helical" evidence="1">
    <location>
        <begin position="329"/>
        <end position="347"/>
    </location>
</feature>
<keyword evidence="4" id="KW-1185">Reference proteome</keyword>
<comment type="caution">
    <text evidence="2">The sequence shown here is derived from an EMBL/GenBank/DDBJ whole genome shotgun (WGS) entry which is preliminary data.</text>
</comment>
<accession>A0A814H9S2</accession>
<keyword evidence="1" id="KW-0472">Membrane</keyword>
<name>A0A814H9S2_9BILA</name>
<evidence type="ECO:0000313" key="2">
    <source>
        <dbReference type="EMBL" id="CAF1006276.1"/>
    </source>
</evidence>
<evidence type="ECO:0000313" key="4">
    <source>
        <dbReference type="Proteomes" id="UP000663829"/>
    </source>
</evidence>